<dbReference type="EMBL" id="CP036426">
    <property type="protein sequence ID" value="QDV32187.1"/>
    <property type="molecule type" value="Genomic_DNA"/>
</dbReference>
<protein>
    <submittedName>
        <fullName evidence="9">Thermophilic serine proteinase</fullName>
        <ecNumber evidence="9">3.4.21.-</ecNumber>
    </submittedName>
</protein>
<evidence type="ECO:0000256" key="1">
    <source>
        <dbReference type="ARBA" id="ARBA00011073"/>
    </source>
</evidence>
<dbReference type="Pfam" id="PF00082">
    <property type="entry name" value="Peptidase_S8"/>
    <property type="match status" value="1"/>
</dbReference>
<accession>A0A518GUC6</accession>
<dbReference type="InterPro" id="IPR015500">
    <property type="entry name" value="Peptidase_S8_subtilisin-rel"/>
</dbReference>
<dbReference type="GO" id="GO:0006508">
    <property type="term" value="P:proteolysis"/>
    <property type="evidence" value="ECO:0007669"/>
    <property type="project" value="UniProtKB-KW"/>
</dbReference>
<feature type="region of interest" description="Disordered" evidence="7">
    <location>
        <begin position="1"/>
        <end position="20"/>
    </location>
</feature>
<evidence type="ECO:0000256" key="3">
    <source>
        <dbReference type="ARBA" id="ARBA00022801"/>
    </source>
</evidence>
<evidence type="ECO:0000256" key="7">
    <source>
        <dbReference type="SAM" id="MobiDB-lite"/>
    </source>
</evidence>
<evidence type="ECO:0000256" key="2">
    <source>
        <dbReference type="ARBA" id="ARBA00022670"/>
    </source>
</evidence>
<gene>
    <name evidence="9" type="ORF">ElP_00100</name>
</gene>
<dbReference type="Proteomes" id="UP000317835">
    <property type="component" value="Chromosome"/>
</dbReference>
<dbReference type="KEGG" id="tpla:ElP_00100"/>
<keyword evidence="10" id="KW-1185">Reference proteome</keyword>
<name>A0A518GUC6_9BACT</name>
<feature type="active site" description="Charge relay system" evidence="5">
    <location>
        <position position="400"/>
    </location>
</feature>
<dbReference type="InterPro" id="IPR000209">
    <property type="entry name" value="Peptidase_S8/S53_dom"/>
</dbReference>
<sequence>MRNRHGRITRTRSASTGRRPALERLEERRLLSVAQGGGPQFEPGRVLVQFEPGVGEAMRDQLLGRFDAGRERSVGSPGRAAEGRGALELVSLPPGLSVARAVGAFEASPIVSFAEPNWIYSTQATSSDPYYTGGSLWGMYGDGTSPANPYGSQAGEAWASGFTGSAGVYVGVIDTGLQPTHPDLDANVWTNPEDPADGVDNDGNGYVDDIHGWNFAADTNTIYEKWDEHGTHVAGTIGAEGTDASEGTGQGVVGVNWDVTLISAKFLTGPRGTGNTADAIEAVDYFIDLKARHGLNIVALNNSWGGGGYSQGLFDAIGRADSAGILFVAAAGNNGANTDASAYYPAGYNLPNIISVAALDRNGNLAGYSNSGANSVDLAAPGSAIYSTVPGGYASYDGTSMATPHVTGAAALYASKALAATGLMPPAARIKEAILGGAIPTPSLTGKTLTGGRLDVPGALDFDATPTSPPTAPAGLTTTILSPSEIALNWADSANETSYLIEWSNGPDSGSDAVEAGVTTYRVDELASSTQYAFQVIALSSAFPDDPAPSQIVYAAPAEAISALPYLDDFQDGGQDDDQTIAPTPWAFTGGEWTGTGGVLTQASTQGFLNRTGNPIERKAMAVGLEERPSEVRAKVKLTDWVHGEFARVGVGLRTDPLSGYGYNLLVTGRYGEQKSLEFLNDYVAWSGDISASSRQAITMNEDQWYWFRMREADGVLYGKVWADGSTEPTGWTITFDAAAAGWNRSGNAASVNGGLYGEFTAIGQPLSYSSAVFDDVLIDDRAPTVSIASPSNGATVSGTVAVTAVAGDDNGVGRVEFFVDGISHGVDADGSDGWSDSWDTTAFDDGSYVVSATATDTTGKTATASASVTVNNSVVGATSMSVADLSGVAVIKGRSGKWEAIATVTVRDNLGNPVANASVSGIWAELNRGGSGVTGSDGTVAISSGDINGRSSVTFSVTGLNHASLSYDAGGNLETSIVINRDGSTSALGGQGGGMAASAVGLAALDAQLAATYGRSPIDSIALDHLSPIRRRGVGLIDHVRAG</sequence>
<dbReference type="SUPFAM" id="SSF52743">
    <property type="entry name" value="Subtilisin-like"/>
    <property type="match status" value="1"/>
</dbReference>
<dbReference type="RefSeq" id="WP_197446598.1">
    <property type="nucleotide sequence ID" value="NZ_CP036426.1"/>
</dbReference>
<dbReference type="Pfam" id="PF17957">
    <property type="entry name" value="Big_7"/>
    <property type="match status" value="1"/>
</dbReference>
<dbReference type="InterPro" id="IPR023827">
    <property type="entry name" value="Peptidase_S8_Asp-AS"/>
</dbReference>
<dbReference type="InterPro" id="IPR054399">
    <property type="entry name" value="Fervidolysin-like_N_prodom"/>
</dbReference>
<dbReference type="PROSITE" id="PS00138">
    <property type="entry name" value="SUBTILASE_SER"/>
    <property type="match status" value="1"/>
</dbReference>
<keyword evidence="2 5" id="KW-0645">Protease</keyword>
<dbReference type="PROSITE" id="PS50853">
    <property type="entry name" value="FN3"/>
    <property type="match status" value="1"/>
</dbReference>
<dbReference type="InterPro" id="IPR003961">
    <property type="entry name" value="FN3_dom"/>
</dbReference>
<proteinExistence type="inferred from homology"/>
<dbReference type="SUPFAM" id="SSF49265">
    <property type="entry name" value="Fibronectin type III"/>
    <property type="match status" value="1"/>
</dbReference>
<dbReference type="InterPro" id="IPR036116">
    <property type="entry name" value="FN3_sf"/>
</dbReference>
<keyword evidence="4 5" id="KW-0720">Serine protease</keyword>
<keyword evidence="3 5" id="KW-0378">Hydrolase</keyword>
<dbReference type="InterPro" id="IPR051048">
    <property type="entry name" value="Peptidase_S8/S53_subtilisin"/>
</dbReference>
<reference evidence="9 10" key="1">
    <citation type="submission" date="2019-02" db="EMBL/GenBank/DDBJ databases">
        <title>Deep-cultivation of Planctomycetes and their phenomic and genomic characterization uncovers novel biology.</title>
        <authorList>
            <person name="Wiegand S."/>
            <person name="Jogler M."/>
            <person name="Boedeker C."/>
            <person name="Pinto D."/>
            <person name="Vollmers J."/>
            <person name="Rivas-Marin E."/>
            <person name="Kohn T."/>
            <person name="Peeters S.H."/>
            <person name="Heuer A."/>
            <person name="Rast P."/>
            <person name="Oberbeckmann S."/>
            <person name="Bunk B."/>
            <person name="Jeske O."/>
            <person name="Meyerdierks A."/>
            <person name="Storesund J.E."/>
            <person name="Kallscheuer N."/>
            <person name="Luecker S."/>
            <person name="Lage O.M."/>
            <person name="Pohl T."/>
            <person name="Merkel B.J."/>
            <person name="Hornburger P."/>
            <person name="Mueller R.-W."/>
            <person name="Bruemmer F."/>
            <person name="Labrenz M."/>
            <person name="Spormann A.M."/>
            <person name="Op den Camp H."/>
            <person name="Overmann J."/>
            <person name="Amann R."/>
            <person name="Jetten M.S.M."/>
            <person name="Mascher T."/>
            <person name="Medema M.H."/>
            <person name="Devos D.P."/>
            <person name="Kaster A.-K."/>
            <person name="Ovreas L."/>
            <person name="Rohde M."/>
            <person name="Galperin M.Y."/>
            <person name="Jogler C."/>
        </authorList>
    </citation>
    <scope>NUCLEOTIDE SEQUENCE [LARGE SCALE GENOMIC DNA]</scope>
    <source>
        <strain evidence="9 10">ElP</strain>
    </source>
</reference>
<dbReference type="PRINTS" id="PR00723">
    <property type="entry name" value="SUBTILISIN"/>
</dbReference>
<evidence type="ECO:0000256" key="4">
    <source>
        <dbReference type="ARBA" id="ARBA00022825"/>
    </source>
</evidence>
<dbReference type="Pfam" id="PF00041">
    <property type="entry name" value="fn3"/>
    <property type="match status" value="1"/>
</dbReference>
<dbReference type="InterPro" id="IPR023828">
    <property type="entry name" value="Peptidase_S8_Ser-AS"/>
</dbReference>
<dbReference type="PROSITE" id="PS51892">
    <property type="entry name" value="SUBTILASE"/>
    <property type="match status" value="1"/>
</dbReference>
<dbReference type="PANTHER" id="PTHR43399">
    <property type="entry name" value="SUBTILISIN-RELATED"/>
    <property type="match status" value="1"/>
</dbReference>
<evidence type="ECO:0000313" key="10">
    <source>
        <dbReference type="Proteomes" id="UP000317835"/>
    </source>
</evidence>
<feature type="domain" description="Fibronectin type-III" evidence="8">
    <location>
        <begin position="472"/>
        <end position="558"/>
    </location>
</feature>
<dbReference type="InterPro" id="IPR022398">
    <property type="entry name" value="Peptidase_S8_His-AS"/>
</dbReference>
<dbReference type="CDD" id="cd07473">
    <property type="entry name" value="Peptidases_S8_Subtilisin_like"/>
    <property type="match status" value="1"/>
</dbReference>
<evidence type="ECO:0000313" key="9">
    <source>
        <dbReference type="EMBL" id="QDV32187.1"/>
    </source>
</evidence>
<dbReference type="Pfam" id="PF22148">
    <property type="entry name" value="Fervidolysin_NPro-like"/>
    <property type="match status" value="1"/>
</dbReference>
<dbReference type="InterPro" id="IPR034204">
    <property type="entry name" value="PfSUB1-like_cat_dom"/>
</dbReference>
<dbReference type="Gene3D" id="2.60.40.10">
    <property type="entry name" value="Immunoglobulins"/>
    <property type="match status" value="2"/>
</dbReference>
<feature type="compositionally biased region" description="Basic residues" evidence="7">
    <location>
        <begin position="1"/>
        <end position="10"/>
    </location>
</feature>
<dbReference type="CDD" id="cd00063">
    <property type="entry name" value="FN3"/>
    <property type="match status" value="1"/>
</dbReference>
<evidence type="ECO:0000256" key="5">
    <source>
        <dbReference type="PROSITE-ProRule" id="PRU01240"/>
    </source>
</evidence>
<dbReference type="InterPro" id="IPR036852">
    <property type="entry name" value="Peptidase_S8/S53_dom_sf"/>
</dbReference>
<evidence type="ECO:0000256" key="6">
    <source>
        <dbReference type="RuleBase" id="RU003355"/>
    </source>
</evidence>
<feature type="active site" description="Charge relay system" evidence="5">
    <location>
        <position position="174"/>
    </location>
</feature>
<dbReference type="PANTHER" id="PTHR43399:SF4">
    <property type="entry name" value="CELL WALL-ASSOCIATED PROTEASE"/>
    <property type="match status" value="1"/>
</dbReference>
<dbReference type="PROSITE" id="PS00137">
    <property type="entry name" value="SUBTILASE_HIS"/>
    <property type="match status" value="1"/>
</dbReference>
<organism evidence="9 10">
    <name type="scientific">Tautonia plasticadhaerens</name>
    <dbReference type="NCBI Taxonomy" id="2527974"/>
    <lineage>
        <taxon>Bacteria</taxon>
        <taxon>Pseudomonadati</taxon>
        <taxon>Planctomycetota</taxon>
        <taxon>Planctomycetia</taxon>
        <taxon>Isosphaerales</taxon>
        <taxon>Isosphaeraceae</taxon>
        <taxon>Tautonia</taxon>
    </lineage>
</organism>
<dbReference type="SMART" id="SM00060">
    <property type="entry name" value="FN3"/>
    <property type="match status" value="1"/>
</dbReference>
<dbReference type="PROSITE" id="PS00136">
    <property type="entry name" value="SUBTILASE_ASP"/>
    <property type="match status" value="1"/>
</dbReference>
<feature type="active site" description="Charge relay system" evidence="5">
    <location>
        <position position="229"/>
    </location>
</feature>
<dbReference type="AlphaFoldDB" id="A0A518GUC6"/>
<evidence type="ECO:0000259" key="8">
    <source>
        <dbReference type="PROSITE" id="PS50853"/>
    </source>
</evidence>
<dbReference type="GO" id="GO:0004252">
    <property type="term" value="F:serine-type endopeptidase activity"/>
    <property type="evidence" value="ECO:0007669"/>
    <property type="project" value="UniProtKB-UniRule"/>
</dbReference>
<dbReference type="Gene3D" id="3.40.50.200">
    <property type="entry name" value="Peptidase S8/S53 domain"/>
    <property type="match status" value="1"/>
</dbReference>
<dbReference type="EC" id="3.4.21.-" evidence="9"/>
<comment type="similarity">
    <text evidence="1 5 6">Belongs to the peptidase S8 family.</text>
</comment>
<dbReference type="InterPro" id="IPR013783">
    <property type="entry name" value="Ig-like_fold"/>
</dbReference>